<gene>
    <name evidence="1" type="ORF">Ccrd_020833</name>
</gene>
<dbReference type="AlphaFoldDB" id="A0A103Y1Q6"/>
<organism evidence="1 2">
    <name type="scientific">Cynara cardunculus var. scolymus</name>
    <name type="common">Globe artichoke</name>
    <name type="synonym">Cynara scolymus</name>
    <dbReference type="NCBI Taxonomy" id="59895"/>
    <lineage>
        <taxon>Eukaryota</taxon>
        <taxon>Viridiplantae</taxon>
        <taxon>Streptophyta</taxon>
        <taxon>Embryophyta</taxon>
        <taxon>Tracheophyta</taxon>
        <taxon>Spermatophyta</taxon>
        <taxon>Magnoliopsida</taxon>
        <taxon>eudicotyledons</taxon>
        <taxon>Gunneridae</taxon>
        <taxon>Pentapetalae</taxon>
        <taxon>asterids</taxon>
        <taxon>campanulids</taxon>
        <taxon>Asterales</taxon>
        <taxon>Asteraceae</taxon>
        <taxon>Carduoideae</taxon>
        <taxon>Cardueae</taxon>
        <taxon>Carduinae</taxon>
        <taxon>Cynara</taxon>
    </lineage>
</organism>
<dbReference type="Gramene" id="KVI00905">
    <property type="protein sequence ID" value="KVI00905"/>
    <property type="gene ID" value="Ccrd_020833"/>
</dbReference>
<dbReference type="EMBL" id="LEKV01003176">
    <property type="protein sequence ID" value="KVI00905.1"/>
    <property type="molecule type" value="Genomic_DNA"/>
</dbReference>
<dbReference type="Gene3D" id="3.30.420.100">
    <property type="match status" value="1"/>
</dbReference>
<evidence type="ECO:0000313" key="2">
    <source>
        <dbReference type="Proteomes" id="UP000243975"/>
    </source>
</evidence>
<evidence type="ECO:0000313" key="1">
    <source>
        <dbReference type="EMBL" id="KVI00905.1"/>
    </source>
</evidence>
<keyword evidence="2" id="KW-1185">Reference proteome</keyword>
<accession>A0A103Y1Q6</accession>
<dbReference type="STRING" id="59895.A0A103Y1Q6"/>
<dbReference type="Proteomes" id="UP000243975">
    <property type="component" value="Unassembled WGS sequence"/>
</dbReference>
<reference evidence="1 2" key="1">
    <citation type="journal article" date="2016" name="Sci. Rep.">
        <title>The genome sequence of the outbreeding globe artichoke constructed de novo incorporating a phase-aware low-pass sequencing strategy of F1 progeny.</title>
        <authorList>
            <person name="Scaglione D."/>
            <person name="Reyes-Chin-Wo S."/>
            <person name="Acquadro A."/>
            <person name="Froenicke L."/>
            <person name="Portis E."/>
            <person name="Beitel C."/>
            <person name="Tirone M."/>
            <person name="Mauro R."/>
            <person name="Lo Monaco A."/>
            <person name="Mauromicale G."/>
            <person name="Faccioli P."/>
            <person name="Cattivelli L."/>
            <person name="Rieseberg L."/>
            <person name="Michelmore R."/>
            <person name="Lanteri S."/>
        </authorList>
    </citation>
    <scope>NUCLEOTIDE SEQUENCE [LARGE SCALE GENOMIC DNA]</scope>
    <source>
        <strain evidence="1">2C</strain>
    </source>
</reference>
<name>A0A103Y1Q6_CYNCS</name>
<comment type="caution">
    <text evidence="1">The sequence shown here is derived from an EMBL/GenBank/DDBJ whole genome shotgun (WGS) entry which is preliminary data.</text>
</comment>
<protein>
    <submittedName>
        <fullName evidence="1">Uncharacterized protein</fullName>
    </submittedName>
</protein>
<sequence>MSRGLWLKTLCVNSNWITLCIKESKWKLEELFRSDQIGILDIILQLVNGRKQLLTLMEVEPEKYQSHFSEYIKAIVDPENIEELYKKVHQPFVLIQPQRSWTNSLQRSTRGNLIF</sequence>
<proteinExistence type="predicted"/>